<evidence type="ECO:0000256" key="12">
    <source>
        <dbReference type="RuleBase" id="RU361237"/>
    </source>
</evidence>
<keyword evidence="8 12" id="KW-0408">Iron</keyword>
<comment type="cofactor">
    <cofactor evidence="12">
        <name>[3Fe-4S] cluster</name>
        <dbReference type="ChEBI" id="CHEBI:21137"/>
    </cofactor>
    <text evidence="12">Binds 1 [3Fe-4S] cluster.</text>
</comment>
<evidence type="ECO:0000313" key="16">
    <source>
        <dbReference type="EMBL" id="AHC16224.1"/>
    </source>
</evidence>
<evidence type="ECO:0000259" key="15">
    <source>
        <dbReference type="PROSITE" id="PS51379"/>
    </source>
</evidence>
<dbReference type="InterPro" id="IPR025192">
    <property type="entry name" value="Succ_DH/fum_Rdtase_N"/>
</dbReference>
<keyword evidence="4" id="KW-0816">Tricarboxylic acid cycle</keyword>
<dbReference type="GO" id="GO:0008177">
    <property type="term" value="F:succinate dehydrogenase (quinone) activity"/>
    <property type="evidence" value="ECO:0007669"/>
    <property type="project" value="UniProtKB-EC"/>
</dbReference>
<dbReference type="EMBL" id="CP006939">
    <property type="protein sequence ID" value="AHC16224.1"/>
    <property type="molecule type" value="Genomic_DNA"/>
</dbReference>
<dbReference type="SUPFAM" id="SSF46548">
    <property type="entry name" value="alpha-helical ferredoxin"/>
    <property type="match status" value="1"/>
</dbReference>
<evidence type="ECO:0000256" key="3">
    <source>
        <dbReference type="ARBA" id="ARBA00022485"/>
    </source>
</evidence>
<dbReference type="Gene3D" id="3.10.20.30">
    <property type="match status" value="1"/>
</dbReference>
<evidence type="ECO:0000313" key="17">
    <source>
        <dbReference type="Proteomes" id="UP000018680"/>
    </source>
</evidence>
<dbReference type="AlphaFoldDB" id="V5WL00"/>
<dbReference type="GO" id="GO:0051537">
    <property type="term" value="F:2 iron, 2 sulfur cluster binding"/>
    <property type="evidence" value="ECO:0007669"/>
    <property type="project" value="UniProtKB-KW"/>
</dbReference>
<dbReference type="PANTHER" id="PTHR11921:SF29">
    <property type="entry name" value="SUCCINATE DEHYDROGENASE [UBIQUINONE] IRON-SULFUR SUBUNIT, MITOCHONDRIAL"/>
    <property type="match status" value="1"/>
</dbReference>
<evidence type="ECO:0000256" key="4">
    <source>
        <dbReference type="ARBA" id="ARBA00022532"/>
    </source>
</evidence>
<evidence type="ECO:0000256" key="10">
    <source>
        <dbReference type="ARBA" id="ARBA00023291"/>
    </source>
</evidence>
<dbReference type="FunFam" id="1.10.1060.10:FF:000003">
    <property type="entry name" value="Succinate dehydrogenase iron-sulfur subunit"/>
    <property type="match status" value="1"/>
</dbReference>
<comment type="cofactor">
    <cofactor evidence="12">
        <name>[4Fe-4S] cluster</name>
        <dbReference type="ChEBI" id="CHEBI:49883"/>
    </cofactor>
    <text evidence="12">Binds 1 [4Fe-4S] cluster.</text>
</comment>
<dbReference type="GO" id="GO:0009055">
    <property type="term" value="F:electron transfer activity"/>
    <property type="evidence" value="ECO:0007669"/>
    <property type="project" value="InterPro"/>
</dbReference>
<gene>
    <name evidence="16" type="ORF">L21SP2_2876</name>
</gene>
<dbReference type="InterPro" id="IPR017896">
    <property type="entry name" value="4Fe4S_Fe-S-bd"/>
</dbReference>
<comment type="cofactor">
    <cofactor evidence="12">
        <name>[2Fe-2S] cluster</name>
        <dbReference type="ChEBI" id="CHEBI:190135"/>
    </cofactor>
    <text evidence="12">Binds 1 [2Fe-2S] cluster.</text>
</comment>
<evidence type="ECO:0000256" key="2">
    <source>
        <dbReference type="ARBA" id="ARBA00009433"/>
    </source>
</evidence>
<evidence type="ECO:0000256" key="9">
    <source>
        <dbReference type="ARBA" id="ARBA00023014"/>
    </source>
</evidence>
<dbReference type="PROSITE" id="PS00198">
    <property type="entry name" value="4FE4S_FER_1"/>
    <property type="match status" value="1"/>
</dbReference>
<dbReference type="PROSITE" id="PS51085">
    <property type="entry name" value="2FE2S_FER_2"/>
    <property type="match status" value="1"/>
</dbReference>
<comment type="catalytic activity">
    <reaction evidence="12">
        <text>a menaquinone + succinate = a menaquinol + fumarate</text>
        <dbReference type="Rhea" id="RHEA:27834"/>
        <dbReference type="Rhea" id="RHEA-COMP:9537"/>
        <dbReference type="Rhea" id="RHEA-COMP:9539"/>
        <dbReference type="ChEBI" id="CHEBI:16374"/>
        <dbReference type="ChEBI" id="CHEBI:18151"/>
        <dbReference type="ChEBI" id="CHEBI:29806"/>
        <dbReference type="ChEBI" id="CHEBI:30031"/>
        <dbReference type="EC" id="1.3.5.1"/>
    </reaction>
</comment>
<evidence type="ECO:0000259" key="14">
    <source>
        <dbReference type="PROSITE" id="PS51085"/>
    </source>
</evidence>
<name>V5WL00_9SPIO</name>
<dbReference type="Proteomes" id="UP000018680">
    <property type="component" value="Chromosome"/>
</dbReference>
<evidence type="ECO:0000256" key="5">
    <source>
        <dbReference type="ARBA" id="ARBA00022714"/>
    </source>
</evidence>
<accession>V5WL00</accession>
<dbReference type="GO" id="GO:0051539">
    <property type="term" value="F:4 iron, 4 sulfur cluster binding"/>
    <property type="evidence" value="ECO:0007669"/>
    <property type="project" value="UniProtKB-KW"/>
</dbReference>
<dbReference type="HOGENOM" id="CLU_044838_3_0_12"/>
<dbReference type="Pfam" id="PF13085">
    <property type="entry name" value="Fer2_3"/>
    <property type="match status" value="1"/>
</dbReference>
<dbReference type="STRING" id="1307761.L21SP2_2876"/>
<dbReference type="PATRIC" id="fig|1307761.3.peg.2866"/>
<evidence type="ECO:0000256" key="13">
    <source>
        <dbReference type="SAM" id="MobiDB-lite"/>
    </source>
</evidence>
<keyword evidence="9 12" id="KW-0411">Iron-sulfur</keyword>
<dbReference type="InterPro" id="IPR001041">
    <property type="entry name" value="2Fe-2S_ferredoxin-type"/>
</dbReference>
<dbReference type="PROSITE" id="PS51379">
    <property type="entry name" value="4FE4S_FER_2"/>
    <property type="match status" value="1"/>
</dbReference>
<dbReference type="Gene3D" id="1.10.1060.10">
    <property type="entry name" value="Alpha-helical ferredoxin"/>
    <property type="match status" value="1"/>
</dbReference>
<dbReference type="InterPro" id="IPR017900">
    <property type="entry name" value="4Fe4S_Fe_S_CS"/>
</dbReference>
<feature type="domain" description="2Fe-2S ferredoxin-type" evidence="14">
    <location>
        <begin position="1"/>
        <end position="71"/>
    </location>
</feature>
<keyword evidence="17" id="KW-1185">Reference proteome</keyword>
<sequence>MEVNPTDRVLDAIIDVKRNQDGSLGFRRSCAHGVCGSDAMIINGKEGLACKTLVQDVASGDGDVVKLIPLNHQAVQRDLMVDQTDFFKKYRDVKPFFIPAVDDLQGEAEQPQTVEERDAFDDPTKCILCSACYSACPVLDKKPDFIGPAAIVQAARFVNDSRDKGLEPRLSVLDSPDGVWPCENNFKCTEVCPREIPITKLINQTKRQIKAYRKERGESINDDGQDAAQKAARKAAREKSN</sequence>
<keyword evidence="10 12" id="KW-0003">3Fe-4S</keyword>
<dbReference type="SUPFAM" id="SSF54292">
    <property type="entry name" value="2Fe-2S ferredoxin-like"/>
    <property type="match status" value="1"/>
</dbReference>
<feature type="region of interest" description="Disordered" evidence="13">
    <location>
        <begin position="214"/>
        <end position="241"/>
    </location>
</feature>
<reference evidence="16 17" key="1">
    <citation type="journal article" date="2015" name="Stand. Genomic Sci.">
        <title>Complete genome sequence and description of Salinispira pacifica gen. nov., sp. nov., a novel spirochaete isolated form a hypersaline microbial mat.</title>
        <authorList>
            <person name="Ben Hania W."/>
            <person name="Joseph M."/>
            <person name="Schumann P."/>
            <person name="Bunk B."/>
            <person name="Fiebig A."/>
            <person name="Sproer C."/>
            <person name="Klenk H.P."/>
            <person name="Fardeau M.L."/>
            <person name="Spring S."/>
        </authorList>
    </citation>
    <scope>NUCLEOTIDE SEQUENCE [LARGE SCALE GENOMIC DNA]</scope>
    <source>
        <strain evidence="16 17">L21-RPul-D2</strain>
    </source>
</reference>
<dbReference type="InterPro" id="IPR009051">
    <property type="entry name" value="Helical_ferredxn"/>
</dbReference>
<dbReference type="NCBIfam" id="TIGR00384">
    <property type="entry name" value="dhsB"/>
    <property type="match status" value="1"/>
</dbReference>
<keyword evidence="3 12" id="KW-0004">4Fe-4S</keyword>
<feature type="domain" description="4Fe-4S ferredoxin-type" evidence="15">
    <location>
        <begin position="116"/>
        <end position="144"/>
    </location>
</feature>
<evidence type="ECO:0000256" key="1">
    <source>
        <dbReference type="ARBA" id="ARBA00004894"/>
    </source>
</evidence>
<proteinExistence type="inferred from homology"/>
<keyword evidence="6 12" id="KW-0479">Metal-binding</keyword>
<evidence type="ECO:0000256" key="8">
    <source>
        <dbReference type="ARBA" id="ARBA00023004"/>
    </source>
</evidence>
<comment type="pathway">
    <text evidence="1">Carbohydrate metabolism; tricarboxylic acid cycle; fumarate from succinate (bacterial route): step 1/1.</text>
</comment>
<dbReference type="Pfam" id="PF13183">
    <property type="entry name" value="Fer4_8"/>
    <property type="match status" value="1"/>
</dbReference>
<dbReference type="EC" id="1.3.5.1" evidence="12"/>
<dbReference type="GO" id="GO:0046872">
    <property type="term" value="F:metal ion binding"/>
    <property type="evidence" value="ECO:0007669"/>
    <property type="project" value="UniProtKB-KW"/>
</dbReference>
<dbReference type="InterPro" id="IPR012675">
    <property type="entry name" value="Beta-grasp_dom_sf"/>
</dbReference>
<evidence type="ECO:0000256" key="7">
    <source>
        <dbReference type="ARBA" id="ARBA00023002"/>
    </source>
</evidence>
<dbReference type="GO" id="GO:0022904">
    <property type="term" value="P:respiratory electron transport chain"/>
    <property type="evidence" value="ECO:0007669"/>
    <property type="project" value="TreeGrafter"/>
</dbReference>
<dbReference type="InterPro" id="IPR036010">
    <property type="entry name" value="2Fe-2S_ferredoxin-like_sf"/>
</dbReference>
<dbReference type="PANTHER" id="PTHR11921">
    <property type="entry name" value="SUCCINATE DEHYDROGENASE IRON-SULFUR PROTEIN"/>
    <property type="match status" value="1"/>
</dbReference>
<dbReference type="InterPro" id="IPR004489">
    <property type="entry name" value="Succ_DH/fum_Rdtase_Fe-S"/>
</dbReference>
<comment type="subunit">
    <text evidence="11">Part of an enzyme complex containing three subunits: a flavoprotein (frdA), an iron-sulfur protein (frdB), and diheme cytochrome b (frdC).</text>
</comment>
<dbReference type="GO" id="GO:0051538">
    <property type="term" value="F:3 iron, 4 sulfur cluster binding"/>
    <property type="evidence" value="ECO:0007669"/>
    <property type="project" value="UniProtKB-KW"/>
</dbReference>
<dbReference type="InterPro" id="IPR050573">
    <property type="entry name" value="SDH/FRD_Iron-Sulfur"/>
</dbReference>
<protein>
    <recommendedName>
        <fullName evidence="12">Fumarate reductase iron-sulfur subunit</fullName>
        <ecNumber evidence="12">1.3.5.1</ecNumber>
    </recommendedName>
</protein>
<dbReference type="GO" id="GO:0006099">
    <property type="term" value="P:tricarboxylic acid cycle"/>
    <property type="evidence" value="ECO:0007669"/>
    <property type="project" value="UniProtKB-KW"/>
</dbReference>
<dbReference type="KEGG" id="slr:L21SP2_2876"/>
<comment type="similarity">
    <text evidence="2 12">Belongs to the succinate dehydrogenase/fumarate reductase iron-sulfur protein family.</text>
</comment>
<evidence type="ECO:0000256" key="11">
    <source>
        <dbReference type="ARBA" id="ARBA00066269"/>
    </source>
</evidence>
<organism evidence="16 17">
    <name type="scientific">Salinispira pacifica</name>
    <dbReference type="NCBI Taxonomy" id="1307761"/>
    <lineage>
        <taxon>Bacteria</taxon>
        <taxon>Pseudomonadati</taxon>
        <taxon>Spirochaetota</taxon>
        <taxon>Spirochaetia</taxon>
        <taxon>Spirochaetales</taxon>
        <taxon>Spirochaetaceae</taxon>
        <taxon>Salinispira</taxon>
    </lineage>
</organism>
<keyword evidence="7" id="KW-0560">Oxidoreductase</keyword>
<keyword evidence="5 12" id="KW-0001">2Fe-2S</keyword>
<evidence type="ECO:0000256" key="6">
    <source>
        <dbReference type="ARBA" id="ARBA00022723"/>
    </source>
</evidence>
<dbReference type="NCBIfam" id="NF004616">
    <property type="entry name" value="PRK05950.1"/>
    <property type="match status" value="1"/>
</dbReference>
<dbReference type="eggNOG" id="COG0479">
    <property type="taxonomic scope" value="Bacteria"/>
</dbReference>